<evidence type="ECO:0000313" key="7">
    <source>
        <dbReference type="Proteomes" id="UP000064893"/>
    </source>
</evidence>
<sequence length="411" mass="47107">MNLVKSTFFTHQFKNGVRLIHLPSTSSVAHCGVVINTGTRDELPNEHGMAHLLEHMAFKGTKNRKAFHIIGRIEDVGGEIDAYTTKELTCFYTSFLNRHYKRTFELLADITFNAVYPERELEKEKNVVLEEIQMYNDSPSELIFDDFEEALFSHHPIGRNILGTPESVKAISREDIRNFRSRMYNTDQMVICSVGNIKPEQLVKWGEYYFESQPESIREMRRTAVGGSKLFSTTVDKDTNQAHCITGIEAYHHAHQKRYTLRLIANMLAGPAMNTRLNRDMRENKGLVYHVEAFYAAYSDSGLLGIYFGTDKAKVDRSLAAIARAFKKLREHKPGTLQMSRARNQLMGQIAIASENSSNRMLAMGKNMLFFNTSNTTREIIDRIDRITADDVWEVSNELLHPDKFSTLIYK</sequence>
<dbReference type="SUPFAM" id="SSF63411">
    <property type="entry name" value="LuxS/MPP-like metallohydrolase"/>
    <property type="match status" value="2"/>
</dbReference>
<evidence type="ECO:0000313" key="6">
    <source>
        <dbReference type="EMBL" id="ALO14584.1"/>
    </source>
</evidence>
<dbReference type="InterPro" id="IPR007863">
    <property type="entry name" value="Peptidase_M16_C"/>
</dbReference>
<evidence type="ECO:0000259" key="4">
    <source>
        <dbReference type="Pfam" id="PF00675"/>
    </source>
</evidence>
<dbReference type="GO" id="GO:0004222">
    <property type="term" value="F:metalloendopeptidase activity"/>
    <property type="evidence" value="ECO:0007669"/>
    <property type="project" value="InterPro"/>
</dbReference>
<keyword evidence="6" id="KW-0645">Protease</keyword>
<dbReference type="GO" id="GO:0006508">
    <property type="term" value="P:proteolysis"/>
    <property type="evidence" value="ECO:0007669"/>
    <property type="project" value="UniProtKB-KW"/>
</dbReference>
<feature type="domain" description="Peptidase M16 N-terminal" evidence="4">
    <location>
        <begin position="25"/>
        <end position="164"/>
    </location>
</feature>
<dbReference type="EMBL" id="CP013118">
    <property type="protein sequence ID" value="ALO14584.1"/>
    <property type="molecule type" value="Genomic_DNA"/>
</dbReference>
<dbReference type="PANTHER" id="PTHR11851">
    <property type="entry name" value="METALLOPROTEASE"/>
    <property type="match status" value="1"/>
</dbReference>
<evidence type="ECO:0000256" key="3">
    <source>
        <dbReference type="RuleBase" id="RU004447"/>
    </source>
</evidence>
<dbReference type="PANTHER" id="PTHR11851:SF49">
    <property type="entry name" value="MITOCHONDRIAL-PROCESSING PEPTIDASE SUBUNIT ALPHA"/>
    <property type="match status" value="1"/>
</dbReference>
<dbReference type="InterPro" id="IPR011249">
    <property type="entry name" value="Metalloenz_LuxS/M16"/>
</dbReference>
<feature type="domain" description="Peptidase M16 C-terminal" evidence="5">
    <location>
        <begin position="171"/>
        <end position="346"/>
    </location>
</feature>
<proteinExistence type="inferred from homology"/>
<dbReference type="PROSITE" id="PS00143">
    <property type="entry name" value="INSULINASE"/>
    <property type="match status" value="1"/>
</dbReference>
<dbReference type="RefSeq" id="WP_057952119.1">
    <property type="nucleotide sequence ID" value="NZ_CP013118.1"/>
</dbReference>
<dbReference type="STRING" id="1307839.L21SP5_00916"/>
<evidence type="ECO:0000256" key="1">
    <source>
        <dbReference type="ARBA" id="ARBA00001947"/>
    </source>
</evidence>
<dbReference type="AlphaFoldDB" id="A0A0S2HX26"/>
<dbReference type="Proteomes" id="UP000064893">
    <property type="component" value="Chromosome"/>
</dbReference>
<organism evidence="6 7">
    <name type="scientific">Salinivirga cyanobacteriivorans</name>
    <dbReference type="NCBI Taxonomy" id="1307839"/>
    <lineage>
        <taxon>Bacteria</taxon>
        <taxon>Pseudomonadati</taxon>
        <taxon>Bacteroidota</taxon>
        <taxon>Bacteroidia</taxon>
        <taxon>Bacteroidales</taxon>
        <taxon>Salinivirgaceae</taxon>
        <taxon>Salinivirga</taxon>
    </lineage>
</organism>
<protein>
    <submittedName>
        <fullName evidence="6">Protease3</fullName>
    </submittedName>
</protein>
<dbReference type="OrthoDB" id="9811314at2"/>
<comment type="cofactor">
    <cofactor evidence="1">
        <name>Zn(2+)</name>
        <dbReference type="ChEBI" id="CHEBI:29105"/>
    </cofactor>
</comment>
<reference evidence="6 7" key="1">
    <citation type="submission" date="2015-11" db="EMBL/GenBank/DDBJ databases">
        <title>Description and complete genome sequence of a novel strain predominating in hypersaline microbial mats and representing a new family of the Bacteriodetes phylum.</title>
        <authorList>
            <person name="Spring S."/>
            <person name="Bunk B."/>
            <person name="Sproer C."/>
            <person name="Klenk H.-P."/>
        </authorList>
    </citation>
    <scope>NUCLEOTIDE SEQUENCE [LARGE SCALE GENOMIC DNA]</scope>
    <source>
        <strain evidence="6 7">L21-Spi-D4</strain>
    </source>
</reference>
<gene>
    <name evidence="6" type="ORF">L21SP5_00916</name>
</gene>
<evidence type="ECO:0000256" key="2">
    <source>
        <dbReference type="ARBA" id="ARBA00007261"/>
    </source>
</evidence>
<dbReference type="InterPro" id="IPR011765">
    <property type="entry name" value="Pept_M16_N"/>
</dbReference>
<dbReference type="Pfam" id="PF05193">
    <property type="entry name" value="Peptidase_M16_C"/>
    <property type="match status" value="1"/>
</dbReference>
<comment type="similarity">
    <text evidence="2 3">Belongs to the peptidase M16 family.</text>
</comment>
<name>A0A0S2HX26_9BACT</name>
<dbReference type="KEGG" id="blq:L21SP5_00916"/>
<evidence type="ECO:0000259" key="5">
    <source>
        <dbReference type="Pfam" id="PF05193"/>
    </source>
</evidence>
<dbReference type="Gene3D" id="3.30.830.10">
    <property type="entry name" value="Metalloenzyme, LuxS/M16 peptidase-like"/>
    <property type="match status" value="2"/>
</dbReference>
<dbReference type="InterPro" id="IPR050361">
    <property type="entry name" value="MPP/UQCRC_Complex"/>
</dbReference>
<keyword evidence="7" id="KW-1185">Reference proteome</keyword>
<dbReference type="PATRIC" id="fig|1307839.3.peg.968"/>
<accession>A0A0S2HX26</accession>
<dbReference type="Pfam" id="PF00675">
    <property type="entry name" value="Peptidase_M16"/>
    <property type="match status" value="1"/>
</dbReference>
<dbReference type="InterPro" id="IPR001431">
    <property type="entry name" value="Pept_M16_Zn_BS"/>
</dbReference>
<keyword evidence="6" id="KW-0378">Hydrolase</keyword>
<dbReference type="GO" id="GO:0046872">
    <property type="term" value="F:metal ion binding"/>
    <property type="evidence" value="ECO:0007669"/>
    <property type="project" value="InterPro"/>
</dbReference>